<dbReference type="AlphaFoldDB" id="A0A8T4L4K1"/>
<reference evidence="1" key="1">
    <citation type="submission" date="2021-03" db="EMBL/GenBank/DDBJ databases">
        <authorList>
            <person name="Jaffe A."/>
        </authorList>
    </citation>
    <scope>NUCLEOTIDE SEQUENCE</scope>
    <source>
        <strain evidence="1">RIFCSPHIGHO2_01_FULL_GW2011_AR10_43_9</strain>
    </source>
</reference>
<sequence length="65" mass="6836">MAKPLPEVYATVTVSLMFPVKAQPVTVKVFSSVAPRAGEVALVVHKGVETVMLVIPSPVPFCSAN</sequence>
<organism evidence="1 2">
    <name type="scientific">Candidatus Iainarchaeum sp</name>
    <dbReference type="NCBI Taxonomy" id="3101447"/>
    <lineage>
        <taxon>Archaea</taxon>
        <taxon>Candidatus Iainarchaeota</taxon>
        <taxon>Candidatus Iainarchaeia</taxon>
        <taxon>Candidatus Iainarchaeales</taxon>
        <taxon>Candidatus Iainarchaeaceae</taxon>
        <taxon>Candidatus Iainarchaeum</taxon>
    </lineage>
</organism>
<protein>
    <submittedName>
        <fullName evidence="1">Uncharacterized protein</fullName>
    </submittedName>
</protein>
<reference evidence="1" key="2">
    <citation type="submission" date="2021-05" db="EMBL/GenBank/DDBJ databases">
        <title>Protein family content uncovers lineage relationships and bacterial pathway maintenance mechanisms in DPANN archaea.</title>
        <authorList>
            <person name="Castelle C.J."/>
            <person name="Meheust R."/>
            <person name="Jaffe A.L."/>
            <person name="Seitz K."/>
            <person name="Gong X."/>
            <person name="Baker B.J."/>
            <person name="Banfield J.F."/>
        </authorList>
    </citation>
    <scope>NUCLEOTIDE SEQUENCE</scope>
    <source>
        <strain evidence="1">RIFCSPHIGHO2_01_FULL_GW2011_AR10_43_9</strain>
    </source>
</reference>
<evidence type="ECO:0000313" key="2">
    <source>
        <dbReference type="Proteomes" id="UP000683213"/>
    </source>
</evidence>
<name>A0A8T4L4K1_9ARCH</name>
<evidence type="ECO:0000313" key="1">
    <source>
        <dbReference type="EMBL" id="MBS3059770.1"/>
    </source>
</evidence>
<gene>
    <name evidence="1" type="ORF">J4224_05105</name>
</gene>
<proteinExistence type="predicted"/>
<dbReference type="Proteomes" id="UP000683213">
    <property type="component" value="Unassembled WGS sequence"/>
</dbReference>
<dbReference type="EMBL" id="JAGVWF010000077">
    <property type="protein sequence ID" value="MBS3059770.1"/>
    <property type="molecule type" value="Genomic_DNA"/>
</dbReference>
<accession>A0A8T4L4K1</accession>
<comment type="caution">
    <text evidence="1">The sequence shown here is derived from an EMBL/GenBank/DDBJ whole genome shotgun (WGS) entry which is preliminary data.</text>
</comment>